<dbReference type="AlphaFoldDB" id="A0A8S3ZJ68"/>
<keyword evidence="1" id="KW-0472">Membrane</keyword>
<dbReference type="EMBL" id="CAJHNH020003584">
    <property type="protein sequence ID" value="CAG5129614.1"/>
    <property type="molecule type" value="Genomic_DNA"/>
</dbReference>
<keyword evidence="3" id="KW-1185">Reference proteome</keyword>
<dbReference type="PANTHER" id="PTHR39948:SF1">
    <property type="entry name" value="GEO11419P1"/>
    <property type="match status" value="1"/>
</dbReference>
<accession>A0A8S3ZJ68</accession>
<name>A0A8S3ZJ68_9EUPU</name>
<keyword evidence="1" id="KW-1133">Transmembrane helix</keyword>
<feature type="transmembrane region" description="Helical" evidence="1">
    <location>
        <begin position="49"/>
        <end position="72"/>
    </location>
</feature>
<evidence type="ECO:0000313" key="3">
    <source>
        <dbReference type="Proteomes" id="UP000678393"/>
    </source>
</evidence>
<evidence type="ECO:0000256" key="1">
    <source>
        <dbReference type="SAM" id="Phobius"/>
    </source>
</evidence>
<proteinExistence type="predicted"/>
<reference evidence="2" key="1">
    <citation type="submission" date="2021-04" db="EMBL/GenBank/DDBJ databases">
        <authorList>
            <consortium name="Molecular Ecology Group"/>
        </authorList>
    </citation>
    <scope>NUCLEOTIDE SEQUENCE</scope>
</reference>
<organism evidence="2 3">
    <name type="scientific">Candidula unifasciata</name>
    <dbReference type="NCBI Taxonomy" id="100452"/>
    <lineage>
        <taxon>Eukaryota</taxon>
        <taxon>Metazoa</taxon>
        <taxon>Spiralia</taxon>
        <taxon>Lophotrochozoa</taxon>
        <taxon>Mollusca</taxon>
        <taxon>Gastropoda</taxon>
        <taxon>Heterobranchia</taxon>
        <taxon>Euthyneura</taxon>
        <taxon>Panpulmonata</taxon>
        <taxon>Eupulmonata</taxon>
        <taxon>Stylommatophora</taxon>
        <taxon>Helicina</taxon>
        <taxon>Helicoidea</taxon>
        <taxon>Geomitridae</taxon>
        <taxon>Candidula</taxon>
    </lineage>
</organism>
<gene>
    <name evidence="2" type="ORF">CUNI_LOCUS15172</name>
</gene>
<evidence type="ECO:0000313" key="2">
    <source>
        <dbReference type="EMBL" id="CAG5129614.1"/>
    </source>
</evidence>
<sequence>HRRKAVFIHGTALPAELTYNDKRMRHDVDFGSGTGNGGVCPGLLWSSLWFLQLVFMGWPVAFFVAWIYVLLLPFSACVDVLKSVCEFILKVVQLPLTCAEGMISMKPMF</sequence>
<feature type="non-terminal residue" evidence="2">
    <location>
        <position position="1"/>
    </location>
</feature>
<dbReference type="Proteomes" id="UP000678393">
    <property type="component" value="Unassembled WGS sequence"/>
</dbReference>
<protein>
    <submittedName>
        <fullName evidence="2">Uncharacterized protein</fullName>
    </submittedName>
</protein>
<keyword evidence="1" id="KW-0812">Transmembrane</keyword>
<dbReference type="OrthoDB" id="8912589at2759"/>
<comment type="caution">
    <text evidence="2">The sequence shown here is derived from an EMBL/GenBank/DDBJ whole genome shotgun (WGS) entry which is preliminary data.</text>
</comment>
<dbReference type="PANTHER" id="PTHR39948">
    <property type="entry name" value="GEO11419P1"/>
    <property type="match status" value="1"/>
</dbReference>